<dbReference type="EMBL" id="JAUSZT010000003">
    <property type="protein sequence ID" value="MDQ0997525.1"/>
    <property type="molecule type" value="Genomic_DNA"/>
</dbReference>
<keyword evidence="2" id="KW-0378">Hydrolase</keyword>
<dbReference type="EC" id="3.1.2.22" evidence="1"/>
<dbReference type="PANTHER" id="PTHR16138:SF7">
    <property type="entry name" value="PALMITOYL-PROTEIN THIOESTERASE ABHD10, MITOCHONDRIAL"/>
    <property type="match status" value="1"/>
</dbReference>
<evidence type="ECO:0000256" key="10">
    <source>
        <dbReference type="ARBA" id="ARBA00047409"/>
    </source>
</evidence>
<dbReference type="RefSeq" id="WP_307281584.1">
    <property type="nucleotide sequence ID" value="NZ_JAUSZT010000003.1"/>
</dbReference>
<name>A0ABU0SC72_9HYPH</name>
<dbReference type="Proteomes" id="UP001237780">
    <property type="component" value="Unassembled WGS sequence"/>
</dbReference>
<dbReference type="InterPro" id="IPR029058">
    <property type="entry name" value="AB_hydrolase_fold"/>
</dbReference>
<comment type="function">
    <text evidence="9">Acts as an acyl-protein thioesterase that hydrolyzes fatty acids from acylated residues in proteins. Regulates the mitochondrial S-depalmitoylation of the nucleophilic active site residue of peroxiredoxin-5/PRDX5, a key antioxidant protein, therefore modulating mitochondrial antioxidant ability. Also catalyzes the deglucuronidation of mycophenolic acid acyl-glucuronide, an active metabolite of the immunosuppressant drug mycophenolate.</text>
</comment>
<dbReference type="InterPro" id="IPR052382">
    <property type="entry name" value="ABHD10_acyl-thioesterase"/>
</dbReference>
<comment type="caution">
    <text evidence="13">The sequence shown here is derived from an EMBL/GenBank/DDBJ whole genome shotgun (WGS) entry which is preliminary data.</text>
</comment>
<evidence type="ECO:0000313" key="14">
    <source>
        <dbReference type="Proteomes" id="UP001237780"/>
    </source>
</evidence>
<gene>
    <name evidence="13" type="ORF">QFZ34_002707</name>
</gene>
<comment type="catalytic activity">
    <reaction evidence="10">
        <text>S-hexadecanoyl-L-cysteinyl-[protein] + H2O = L-cysteinyl-[protein] + hexadecanoate + H(+)</text>
        <dbReference type="Rhea" id="RHEA:19233"/>
        <dbReference type="Rhea" id="RHEA-COMP:10131"/>
        <dbReference type="Rhea" id="RHEA-COMP:11032"/>
        <dbReference type="ChEBI" id="CHEBI:7896"/>
        <dbReference type="ChEBI" id="CHEBI:15377"/>
        <dbReference type="ChEBI" id="CHEBI:15378"/>
        <dbReference type="ChEBI" id="CHEBI:29950"/>
        <dbReference type="ChEBI" id="CHEBI:74151"/>
        <dbReference type="EC" id="3.1.2.22"/>
    </reaction>
    <physiologicalReaction direction="left-to-right" evidence="10">
        <dbReference type="Rhea" id="RHEA:19234"/>
    </physiologicalReaction>
</comment>
<organism evidence="13 14">
    <name type="scientific">Phyllobacterium ifriqiyense</name>
    <dbReference type="NCBI Taxonomy" id="314238"/>
    <lineage>
        <taxon>Bacteria</taxon>
        <taxon>Pseudomonadati</taxon>
        <taxon>Pseudomonadota</taxon>
        <taxon>Alphaproteobacteria</taxon>
        <taxon>Hyphomicrobiales</taxon>
        <taxon>Phyllobacteriaceae</taxon>
        <taxon>Phyllobacterium</taxon>
    </lineage>
</organism>
<reference evidence="13 14" key="1">
    <citation type="submission" date="2023-07" db="EMBL/GenBank/DDBJ databases">
        <title>Comparative genomics of wheat-associated soil bacteria to identify genetic determinants of phenazine resistance.</title>
        <authorList>
            <person name="Mouncey N."/>
        </authorList>
    </citation>
    <scope>NUCLEOTIDE SEQUENCE [LARGE SCALE GENOMIC DNA]</scope>
    <source>
        <strain evidence="13 14">W4I11</strain>
    </source>
</reference>
<protein>
    <recommendedName>
        <fullName evidence="5">Palmitoyl-protein thioesterase ABHD10, mitochondrial</fullName>
        <ecNumber evidence="4">3.1.1.93</ecNumber>
        <ecNumber evidence="1">3.1.2.22</ecNumber>
    </recommendedName>
    <alternativeName>
        <fullName evidence="7">Acyl-protein thioesterase ABHD10</fullName>
    </alternativeName>
    <alternativeName>
        <fullName evidence="8">Alpha/beta hydrolase domain-containing protein 10</fullName>
    </alternativeName>
    <alternativeName>
        <fullName evidence="6">Mycophenolic acid acyl-glucuronide esterase, mitochondrial</fullName>
    </alternativeName>
</protein>
<evidence type="ECO:0000256" key="11">
    <source>
        <dbReference type="ARBA" id="ARBA00047972"/>
    </source>
</evidence>
<keyword evidence="3" id="KW-0809">Transit peptide</keyword>
<evidence type="ECO:0000256" key="3">
    <source>
        <dbReference type="ARBA" id="ARBA00022946"/>
    </source>
</evidence>
<evidence type="ECO:0000259" key="12">
    <source>
        <dbReference type="Pfam" id="PF12697"/>
    </source>
</evidence>
<accession>A0ABU0SC72</accession>
<dbReference type="InterPro" id="IPR000073">
    <property type="entry name" value="AB_hydrolase_1"/>
</dbReference>
<evidence type="ECO:0000256" key="5">
    <source>
        <dbReference type="ARBA" id="ARBA00039314"/>
    </source>
</evidence>
<dbReference type="Pfam" id="PF12697">
    <property type="entry name" value="Abhydrolase_6"/>
    <property type="match status" value="1"/>
</dbReference>
<dbReference type="SUPFAM" id="SSF53474">
    <property type="entry name" value="alpha/beta-Hydrolases"/>
    <property type="match status" value="1"/>
</dbReference>
<keyword evidence="14" id="KW-1185">Reference proteome</keyword>
<evidence type="ECO:0000256" key="4">
    <source>
        <dbReference type="ARBA" id="ARBA00039132"/>
    </source>
</evidence>
<evidence type="ECO:0000256" key="2">
    <source>
        <dbReference type="ARBA" id="ARBA00022801"/>
    </source>
</evidence>
<evidence type="ECO:0000256" key="1">
    <source>
        <dbReference type="ARBA" id="ARBA00012423"/>
    </source>
</evidence>
<sequence>MTQSPPEFLELNGINIALRKRAGANPGIVWLGGYRSDMLGSKANFLDEWATEHGHAFLRHDYSGHGESGGEFHDGTISLWLEQSLAVFRQFSSGPQIIVGSSMGGWIALRLLAELQRLGEGSRIAGLVLIAPAPDFTSELVEPKLTNDQRRQIADRGYMEEPSEYSDQPYIYTKALLEDGRINQVLKGVIQTDCPVHILQGMQDEDVPYSHAMKLVDHLPVDDVTITLIRDGDHRLSRPQDLELLGRTVSSMAGSIQPTPSVQ</sequence>
<evidence type="ECO:0000313" key="13">
    <source>
        <dbReference type="EMBL" id="MDQ0997525.1"/>
    </source>
</evidence>
<proteinExistence type="predicted"/>
<evidence type="ECO:0000256" key="7">
    <source>
        <dbReference type="ARBA" id="ARBA00042645"/>
    </source>
</evidence>
<dbReference type="PANTHER" id="PTHR16138">
    <property type="entry name" value="MYCOPHENOLIC ACID ACYL-GLUCURONIDE ESTERASE, MITOCHONDRIAL"/>
    <property type="match status" value="1"/>
</dbReference>
<dbReference type="EC" id="3.1.1.93" evidence="4"/>
<evidence type="ECO:0000256" key="8">
    <source>
        <dbReference type="ARBA" id="ARBA00042704"/>
    </source>
</evidence>
<evidence type="ECO:0000256" key="6">
    <source>
        <dbReference type="ARBA" id="ARBA00041520"/>
    </source>
</evidence>
<evidence type="ECO:0000256" key="9">
    <source>
        <dbReference type="ARBA" id="ARBA00046047"/>
    </source>
</evidence>
<dbReference type="Gene3D" id="3.40.50.1820">
    <property type="entry name" value="alpha/beta hydrolase"/>
    <property type="match status" value="1"/>
</dbReference>
<feature type="domain" description="AB hydrolase-1" evidence="12">
    <location>
        <begin position="50"/>
        <end position="240"/>
    </location>
</feature>
<comment type="catalytic activity">
    <reaction evidence="11">
        <text>mycophenolic acid O-acyl-beta-D-glucuronide + H2O = mycophenolate + D-glucuronate + H(+)</text>
        <dbReference type="Rhea" id="RHEA:34179"/>
        <dbReference type="ChEBI" id="CHEBI:15377"/>
        <dbReference type="ChEBI" id="CHEBI:15378"/>
        <dbReference type="ChEBI" id="CHEBI:58720"/>
        <dbReference type="ChEBI" id="CHEBI:62932"/>
        <dbReference type="ChEBI" id="CHEBI:66982"/>
        <dbReference type="EC" id="3.1.1.93"/>
    </reaction>
    <physiologicalReaction direction="left-to-right" evidence="11">
        <dbReference type="Rhea" id="RHEA:34180"/>
    </physiologicalReaction>
</comment>